<name>A0ABY2DE04_9ACTN</name>
<evidence type="ECO:0000313" key="4">
    <source>
        <dbReference type="EMBL" id="TDB86212.1"/>
    </source>
</evidence>
<evidence type="ECO:0000256" key="2">
    <source>
        <dbReference type="SAM" id="Phobius"/>
    </source>
</evidence>
<reference evidence="4 5" key="1">
    <citation type="submission" date="2019-02" db="EMBL/GenBank/DDBJ databases">
        <title>Draft genome sequences of novel Actinobacteria.</title>
        <authorList>
            <person name="Sahin N."/>
            <person name="Ay H."/>
            <person name="Saygin H."/>
        </authorList>
    </citation>
    <scope>NUCLEOTIDE SEQUENCE [LARGE SCALE GENOMIC DNA]</scope>
    <source>
        <strain evidence="4 5">JCM 30529</strain>
    </source>
</reference>
<feature type="region of interest" description="Disordered" evidence="1">
    <location>
        <begin position="46"/>
        <end position="79"/>
    </location>
</feature>
<evidence type="ECO:0000256" key="1">
    <source>
        <dbReference type="SAM" id="MobiDB-lite"/>
    </source>
</evidence>
<feature type="transmembrane region" description="Helical" evidence="2">
    <location>
        <begin position="21"/>
        <end position="41"/>
    </location>
</feature>
<proteinExistence type="predicted"/>
<organism evidence="4 5">
    <name type="scientific">Micromonospora fluostatini</name>
    <dbReference type="NCBI Taxonomy" id="1629071"/>
    <lineage>
        <taxon>Bacteria</taxon>
        <taxon>Bacillati</taxon>
        <taxon>Actinomycetota</taxon>
        <taxon>Actinomycetes</taxon>
        <taxon>Micromonosporales</taxon>
        <taxon>Micromonosporaceae</taxon>
        <taxon>Micromonospora</taxon>
    </lineage>
</organism>
<accession>A0ABY2DE04</accession>
<comment type="caution">
    <text evidence="4">The sequence shown here is derived from an EMBL/GenBank/DDBJ whole genome shotgun (WGS) entry which is preliminary data.</text>
</comment>
<protein>
    <recommendedName>
        <fullName evidence="3">DUF8175 domain-containing protein</fullName>
    </recommendedName>
</protein>
<dbReference type="Proteomes" id="UP000295626">
    <property type="component" value="Unassembled WGS sequence"/>
</dbReference>
<keyword evidence="2" id="KW-0812">Transmembrane</keyword>
<keyword evidence="5" id="KW-1185">Reference proteome</keyword>
<dbReference type="EMBL" id="SMKE01000734">
    <property type="protein sequence ID" value="TDB86212.1"/>
    <property type="molecule type" value="Genomic_DNA"/>
</dbReference>
<dbReference type="Pfam" id="PF26526">
    <property type="entry name" value="DUF8175"/>
    <property type="match status" value="1"/>
</dbReference>
<gene>
    <name evidence="4" type="ORF">E1091_16460</name>
</gene>
<evidence type="ECO:0000313" key="5">
    <source>
        <dbReference type="Proteomes" id="UP000295626"/>
    </source>
</evidence>
<feature type="domain" description="DUF8175" evidence="3">
    <location>
        <begin position="50"/>
        <end position="233"/>
    </location>
</feature>
<sequence length="237" mass="25446">MSSSAGRRRQRAEQPFWTERSFVLSAFFVAGILVMAGLVLVTRSADEPTTPRAPAGQVALTDCPPVPAAPSGRAQPPEDATWRTLEAGHVIPLSATEGPTRAEGDVLRCFARSPMGAVLAAYTIPVLLHGPQWRAVLDRQVVAGQGQEILAARLEMLAGGPVRRVDGRYEGFAVDRYSPEAATVQLLVRGSTGGYSASRIELRWDGADWRLQPSAVGQLYQPVGEVLGSAGYTLWRP</sequence>
<evidence type="ECO:0000259" key="3">
    <source>
        <dbReference type="Pfam" id="PF26526"/>
    </source>
</evidence>
<dbReference type="InterPro" id="IPR058488">
    <property type="entry name" value="DUF8175"/>
</dbReference>
<keyword evidence="2" id="KW-1133">Transmembrane helix</keyword>
<keyword evidence="2" id="KW-0472">Membrane</keyword>